<accession>A0A2C5ZLH7</accession>
<feature type="compositionally biased region" description="Basic and acidic residues" evidence="1">
    <location>
        <begin position="99"/>
        <end position="111"/>
    </location>
</feature>
<dbReference type="EMBL" id="NJES01000012">
    <property type="protein sequence ID" value="PHH80632.1"/>
    <property type="molecule type" value="Genomic_DNA"/>
</dbReference>
<keyword evidence="2" id="KW-0812">Transmembrane</keyword>
<name>A0A2C5ZLH7_9HYPO</name>
<gene>
    <name evidence="3" type="ORF">CDD80_635</name>
</gene>
<protein>
    <recommendedName>
        <fullName evidence="5">Transmembrane protein</fullName>
    </recommendedName>
</protein>
<evidence type="ECO:0000313" key="4">
    <source>
        <dbReference type="Proteomes" id="UP000226431"/>
    </source>
</evidence>
<sequence>MHAAAAAAAAAAREAALQTARMSRFTPSQLEAMDEADKQRQGEDYRRRYNAAARWWLKIMVGLPVFIVSSWHLFDRLALGNVPPDVPWPPPPPGMPPYQKEEEKEGKQESS</sequence>
<organism evidence="3 4">
    <name type="scientific">Ophiocordyceps camponoti-rufipedis</name>
    <dbReference type="NCBI Taxonomy" id="2004952"/>
    <lineage>
        <taxon>Eukaryota</taxon>
        <taxon>Fungi</taxon>
        <taxon>Dikarya</taxon>
        <taxon>Ascomycota</taxon>
        <taxon>Pezizomycotina</taxon>
        <taxon>Sordariomycetes</taxon>
        <taxon>Hypocreomycetidae</taxon>
        <taxon>Hypocreales</taxon>
        <taxon>Ophiocordycipitaceae</taxon>
        <taxon>Ophiocordyceps</taxon>
    </lineage>
</organism>
<feature type="transmembrane region" description="Helical" evidence="2">
    <location>
        <begin position="55"/>
        <end position="74"/>
    </location>
</feature>
<evidence type="ECO:0000256" key="1">
    <source>
        <dbReference type="SAM" id="MobiDB-lite"/>
    </source>
</evidence>
<evidence type="ECO:0000313" key="3">
    <source>
        <dbReference type="EMBL" id="PHH80632.1"/>
    </source>
</evidence>
<keyword evidence="2" id="KW-0472">Membrane</keyword>
<reference evidence="3 4" key="1">
    <citation type="submission" date="2017-06" db="EMBL/GenBank/DDBJ databases">
        <title>Ant-infecting Ophiocordyceps genomes reveal a high diversity of potential behavioral manipulation genes and a possible major role for enterotoxins.</title>
        <authorList>
            <person name="De Bekker C."/>
            <person name="Evans H.C."/>
            <person name="Brachmann A."/>
            <person name="Hughes D.P."/>
        </authorList>
    </citation>
    <scope>NUCLEOTIDE SEQUENCE [LARGE SCALE GENOMIC DNA]</scope>
    <source>
        <strain evidence="3 4">Map16</strain>
    </source>
</reference>
<dbReference type="Proteomes" id="UP000226431">
    <property type="component" value="Unassembled WGS sequence"/>
</dbReference>
<proteinExistence type="predicted"/>
<feature type="compositionally biased region" description="Basic and acidic residues" evidence="1">
    <location>
        <begin position="35"/>
        <end position="44"/>
    </location>
</feature>
<feature type="region of interest" description="Disordered" evidence="1">
    <location>
        <begin position="82"/>
        <end position="111"/>
    </location>
</feature>
<evidence type="ECO:0008006" key="5">
    <source>
        <dbReference type="Google" id="ProtNLM"/>
    </source>
</evidence>
<evidence type="ECO:0000256" key="2">
    <source>
        <dbReference type="SAM" id="Phobius"/>
    </source>
</evidence>
<dbReference type="AlphaFoldDB" id="A0A2C5ZLH7"/>
<feature type="compositionally biased region" description="Pro residues" evidence="1">
    <location>
        <begin position="84"/>
        <end position="96"/>
    </location>
</feature>
<feature type="region of interest" description="Disordered" evidence="1">
    <location>
        <begin position="23"/>
        <end position="44"/>
    </location>
</feature>
<keyword evidence="2" id="KW-1133">Transmembrane helix</keyword>
<dbReference type="STRING" id="2004952.A0A2C5ZLH7"/>
<keyword evidence="4" id="KW-1185">Reference proteome</keyword>
<comment type="caution">
    <text evidence="3">The sequence shown here is derived from an EMBL/GenBank/DDBJ whole genome shotgun (WGS) entry which is preliminary data.</text>
</comment>